<evidence type="ECO:0000313" key="2">
    <source>
        <dbReference type="EMBL" id="MFB9887316.1"/>
    </source>
</evidence>
<keyword evidence="3" id="KW-1185">Reference proteome</keyword>
<dbReference type="Proteomes" id="UP001589628">
    <property type="component" value="Unassembled WGS sequence"/>
</dbReference>
<feature type="transmembrane region" description="Helical" evidence="1">
    <location>
        <begin position="60"/>
        <end position="80"/>
    </location>
</feature>
<reference evidence="2 3" key="1">
    <citation type="submission" date="2024-09" db="EMBL/GenBank/DDBJ databases">
        <authorList>
            <person name="Sun Q."/>
            <person name="Mori K."/>
        </authorList>
    </citation>
    <scope>NUCLEOTIDE SEQUENCE [LARGE SCALE GENOMIC DNA]</scope>
    <source>
        <strain evidence="2 3">ATCC 51285</strain>
    </source>
</reference>
<keyword evidence="1" id="KW-0812">Transmembrane</keyword>
<organism evidence="2 3">
    <name type="scientific">Balneatrix alpica</name>
    <dbReference type="NCBI Taxonomy" id="75684"/>
    <lineage>
        <taxon>Bacteria</taxon>
        <taxon>Pseudomonadati</taxon>
        <taxon>Pseudomonadota</taxon>
        <taxon>Gammaproteobacteria</taxon>
        <taxon>Oceanospirillales</taxon>
        <taxon>Balneatrichaceae</taxon>
        <taxon>Balneatrix</taxon>
    </lineage>
</organism>
<sequence>MLSPLRWLLFIGCCALLAYGLFRPEAPPWLFRHSDKLFHLLALAGLAISGRLAMPRLPGWLFWGGLLLLAPGLEYLQHIIQPRRKFSEWDALANLAGVLLAWIPLVLLPALLKAWRQYRQTRRHRINL</sequence>
<dbReference type="RefSeq" id="WP_051527885.1">
    <property type="nucleotide sequence ID" value="NZ_JAUESS010000006.1"/>
</dbReference>
<comment type="caution">
    <text evidence="2">The sequence shown here is derived from an EMBL/GenBank/DDBJ whole genome shotgun (WGS) entry which is preliminary data.</text>
</comment>
<evidence type="ECO:0008006" key="4">
    <source>
        <dbReference type="Google" id="ProtNLM"/>
    </source>
</evidence>
<evidence type="ECO:0000256" key="1">
    <source>
        <dbReference type="SAM" id="Phobius"/>
    </source>
</evidence>
<proteinExistence type="predicted"/>
<feature type="transmembrane region" description="Helical" evidence="1">
    <location>
        <begin position="92"/>
        <end position="115"/>
    </location>
</feature>
<feature type="transmembrane region" description="Helical" evidence="1">
    <location>
        <begin position="36"/>
        <end position="53"/>
    </location>
</feature>
<gene>
    <name evidence="2" type="ORF">ACFFLH_12925</name>
</gene>
<keyword evidence="1" id="KW-1133">Transmembrane helix</keyword>
<evidence type="ECO:0000313" key="3">
    <source>
        <dbReference type="Proteomes" id="UP001589628"/>
    </source>
</evidence>
<accession>A0ABV5ZDF2</accession>
<name>A0ABV5ZDF2_9GAMM</name>
<dbReference type="EMBL" id="JBHLZN010000004">
    <property type="protein sequence ID" value="MFB9887316.1"/>
    <property type="molecule type" value="Genomic_DNA"/>
</dbReference>
<keyword evidence="1" id="KW-0472">Membrane</keyword>
<protein>
    <recommendedName>
        <fullName evidence="4">VanZ-like domain-containing protein</fullName>
    </recommendedName>
</protein>